<evidence type="ECO:0000313" key="2">
    <source>
        <dbReference type="EMBL" id="BCQ36825.1"/>
    </source>
</evidence>
<keyword evidence="3" id="KW-1185">Reference proteome</keyword>
<evidence type="ECO:0000313" key="3">
    <source>
        <dbReference type="Proteomes" id="UP000677515"/>
    </source>
</evidence>
<gene>
    <name evidence="2" type="ORF">ERHA53_41680</name>
</gene>
<evidence type="ECO:0008006" key="4">
    <source>
        <dbReference type="Google" id="ProtNLM"/>
    </source>
</evidence>
<organism evidence="2 3">
    <name type="scientific">Erwinia rhapontici</name>
    <name type="common">Pectobacterium rhapontici</name>
    <dbReference type="NCBI Taxonomy" id="55212"/>
    <lineage>
        <taxon>Bacteria</taxon>
        <taxon>Pseudomonadati</taxon>
        <taxon>Pseudomonadota</taxon>
        <taxon>Gammaproteobacteria</taxon>
        <taxon>Enterobacterales</taxon>
        <taxon>Erwiniaceae</taxon>
        <taxon>Erwinia</taxon>
    </lineage>
</organism>
<feature type="chain" id="PRO_5047316157" description="SH3 domain-containing protein" evidence="1">
    <location>
        <begin position="23"/>
        <end position="285"/>
    </location>
</feature>
<dbReference type="Proteomes" id="UP000677515">
    <property type="component" value="Chromosome"/>
</dbReference>
<evidence type="ECO:0000256" key="1">
    <source>
        <dbReference type="SAM" id="SignalP"/>
    </source>
</evidence>
<reference evidence="2 3" key="1">
    <citation type="submission" date="2021-01" db="EMBL/GenBank/DDBJ databases">
        <title>Complete genome sequence of Erwinia rhapontici MAFF 311153.</title>
        <authorList>
            <person name="Morohoshi T."/>
            <person name="Someya N."/>
        </authorList>
    </citation>
    <scope>NUCLEOTIDE SEQUENCE [LARGE SCALE GENOMIC DNA]</scope>
    <source>
        <strain evidence="2 3">MAFF 311153</strain>
    </source>
</reference>
<proteinExistence type="predicted"/>
<feature type="signal peptide" evidence="1">
    <location>
        <begin position="1"/>
        <end position="22"/>
    </location>
</feature>
<sequence>MIKHRYAGCFLFSLLISGISHAGVMITSPEGGVLTFSQAKKGEHYDANTWGKIVFSTKNMQADLSQEDRYYTEDGSSQVSPSGRYLIVNSISGGELWQEDGTVTWSDRAYCSVVDMKNGCITSDWSGEACGYTWVGGKDILASSEKPNADTFNFTAMRPKLRESKGDFALMGNARVMNIMRCDVPGKGNINDYQQLATLNKLSAKAVRSQIAHYVNSLTVAASIESKALLFTRADEHSQTKAYLVAGDEIKIIQRSPDNQWVNVGYINAKGSPLVAWIKADTLIK</sequence>
<keyword evidence="1" id="KW-0732">Signal</keyword>
<protein>
    <recommendedName>
        <fullName evidence="4">SH3 domain-containing protein</fullName>
    </recommendedName>
</protein>
<dbReference type="EMBL" id="AP024329">
    <property type="protein sequence ID" value="BCQ36825.1"/>
    <property type="molecule type" value="Genomic_DNA"/>
</dbReference>
<name>A0ABM7N5V2_ERWRD</name>
<accession>A0ABM7N5V2</accession>